<keyword evidence="3" id="KW-1185">Reference proteome</keyword>
<evidence type="ECO:0000313" key="3">
    <source>
        <dbReference type="Proteomes" id="UP000053259"/>
    </source>
</evidence>
<dbReference type="InParanoid" id="A0A0D1XWQ3"/>
<feature type="compositionally biased region" description="Polar residues" evidence="1">
    <location>
        <begin position="480"/>
        <end position="494"/>
    </location>
</feature>
<sequence>MWKRLPLRDKGTKGRPNLQIGSPTLLESTYDEAQLDRAQNLSPTEEPALSPGDAYYNADIRPSRARQDVENQLKVPAMDVGKRRSEDPTLYRPSVAASSVYSQPEERVSPPASPYRRPVHDDGQVSPIEEHSPSGLETSRPSRSQIPVPRKATPRMKEWTQNVGKGAPMMWDDYSGEPTFDGAGKPSQVKPGQFDFRSGLKPVKKLENPISPSNEAQKTSFKEKASRLAKQGLSVDTRPPWKGGSGRHAIVDAPQDKPGQPIPQPRRPEEKRAKSPGHDPLNSAISPKVPKVASPPETRQVTASPTAQAYPGNGLSDMSGHNANAERQVYGSVPAGPPLQHYSSPNAYPSPPPDRNVTPVKDYPYSPNPTADHSSDQHPALREVNSTLEIDASQRTPPRRQRNSSYSKKIQESPGQEPGSHFSWTTTATSVYQHSPPPSPPPPMPTKYVDNASPSPNDKASILDRGHPTRRLGLGDSPATPMSGQRFSIGSTTRKPVGSAPAVQPPSPEPEVIKQQFPLTDWRTGRGNKTERSNSLAPSTQSSGSSPVGKSLPKTPQELSSSDLIASIQAQQEDLSLQRRNIQRVIADLEKPEARNPIYNSFKVIREREKQLASLRLELDDVIRKDHELGMRLHRAWKRKERDDPNTPGSIFWVNTLSTSRLRSHKA</sequence>
<feature type="compositionally biased region" description="Basic and acidic residues" evidence="1">
    <location>
        <begin position="61"/>
        <end position="71"/>
    </location>
</feature>
<dbReference type="STRING" id="253628.A0A0D1XWQ3"/>
<feature type="compositionally biased region" description="Basic and acidic residues" evidence="1">
    <location>
        <begin position="80"/>
        <end position="89"/>
    </location>
</feature>
<dbReference type="EMBL" id="KN847533">
    <property type="protein sequence ID" value="KIW07226.1"/>
    <property type="molecule type" value="Genomic_DNA"/>
</dbReference>
<evidence type="ECO:0000256" key="1">
    <source>
        <dbReference type="SAM" id="MobiDB-lite"/>
    </source>
</evidence>
<feature type="compositionally biased region" description="Polar residues" evidence="1">
    <location>
        <begin position="533"/>
        <end position="548"/>
    </location>
</feature>
<feature type="compositionally biased region" description="Polar residues" evidence="1">
    <location>
        <begin position="210"/>
        <end position="219"/>
    </location>
</feature>
<feature type="compositionally biased region" description="Polar residues" evidence="1">
    <location>
        <begin position="135"/>
        <end position="145"/>
    </location>
</feature>
<proteinExistence type="predicted"/>
<feature type="compositionally biased region" description="Polar residues" evidence="1">
    <location>
        <begin position="422"/>
        <end position="433"/>
    </location>
</feature>
<organism evidence="2 3">
    <name type="scientific">Verruconis gallopava</name>
    <dbReference type="NCBI Taxonomy" id="253628"/>
    <lineage>
        <taxon>Eukaryota</taxon>
        <taxon>Fungi</taxon>
        <taxon>Dikarya</taxon>
        <taxon>Ascomycota</taxon>
        <taxon>Pezizomycotina</taxon>
        <taxon>Dothideomycetes</taxon>
        <taxon>Pleosporomycetidae</taxon>
        <taxon>Venturiales</taxon>
        <taxon>Sympoventuriaceae</taxon>
        <taxon>Verruconis</taxon>
    </lineage>
</organism>
<feature type="region of interest" description="Disordered" evidence="1">
    <location>
        <begin position="1"/>
        <end position="25"/>
    </location>
</feature>
<feature type="region of interest" description="Disordered" evidence="1">
    <location>
        <begin position="38"/>
        <end position="560"/>
    </location>
</feature>
<dbReference type="Proteomes" id="UP000053259">
    <property type="component" value="Unassembled WGS sequence"/>
</dbReference>
<feature type="compositionally biased region" description="Basic and acidic residues" evidence="1">
    <location>
        <begin position="266"/>
        <end position="277"/>
    </location>
</feature>
<dbReference type="RefSeq" id="XP_016217095.1">
    <property type="nucleotide sequence ID" value="XM_016355079.1"/>
</dbReference>
<dbReference type="PANTHER" id="PTHR42023">
    <property type="entry name" value="BHLH DOMAIN-CONTAINING PROTEIN"/>
    <property type="match status" value="1"/>
</dbReference>
<dbReference type="VEuPathDB" id="FungiDB:PV09_02084"/>
<feature type="compositionally biased region" description="Polar residues" evidence="1">
    <location>
        <begin position="297"/>
        <end position="307"/>
    </location>
</feature>
<feature type="compositionally biased region" description="Basic and acidic residues" evidence="1">
    <location>
        <begin position="118"/>
        <end position="132"/>
    </location>
</feature>
<name>A0A0D1XWQ3_9PEZI</name>
<reference evidence="2 3" key="1">
    <citation type="submission" date="2015-01" db="EMBL/GenBank/DDBJ databases">
        <title>The Genome Sequence of Ochroconis gallopava CBS43764.</title>
        <authorList>
            <consortium name="The Broad Institute Genomics Platform"/>
            <person name="Cuomo C."/>
            <person name="de Hoog S."/>
            <person name="Gorbushina A."/>
            <person name="Stielow B."/>
            <person name="Teixiera M."/>
            <person name="Abouelleil A."/>
            <person name="Chapman S.B."/>
            <person name="Priest M."/>
            <person name="Young S.K."/>
            <person name="Wortman J."/>
            <person name="Nusbaum C."/>
            <person name="Birren B."/>
        </authorList>
    </citation>
    <scope>NUCLEOTIDE SEQUENCE [LARGE SCALE GENOMIC DNA]</scope>
    <source>
        <strain evidence="2 3">CBS 43764</strain>
    </source>
</reference>
<accession>A0A0D1XWQ3</accession>
<dbReference type="AlphaFoldDB" id="A0A0D1XWQ3"/>
<protein>
    <submittedName>
        <fullName evidence="2">Uncharacterized protein</fullName>
    </submittedName>
</protein>
<gene>
    <name evidence="2" type="ORF">PV09_02084</name>
</gene>
<feature type="compositionally biased region" description="Basic and acidic residues" evidence="1">
    <location>
        <begin position="1"/>
        <end position="12"/>
    </location>
</feature>
<feature type="compositionally biased region" description="Polar residues" evidence="1">
    <location>
        <begin position="384"/>
        <end position="396"/>
    </location>
</feature>
<feature type="compositionally biased region" description="Pro residues" evidence="1">
    <location>
        <begin position="435"/>
        <end position="445"/>
    </location>
</feature>
<dbReference type="OrthoDB" id="4507572at2759"/>
<evidence type="ECO:0000313" key="2">
    <source>
        <dbReference type="EMBL" id="KIW07226.1"/>
    </source>
</evidence>
<dbReference type="GeneID" id="27310057"/>
<dbReference type="PANTHER" id="PTHR42023:SF1">
    <property type="entry name" value="BHLH DOMAIN-CONTAINING PROTEIN"/>
    <property type="match status" value="1"/>
</dbReference>